<comment type="caution">
    <text evidence="2">The sequence shown here is derived from an EMBL/GenBank/DDBJ whole genome shotgun (WGS) entry which is preliminary data.</text>
</comment>
<dbReference type="GeneID" id="94431407"/>
<dbReference type="VEuPathDB" id="ToxoDB:CSUI_008057"/>
<sequence>SHNSKVVRSSQCPSLPTPSSLTDHLIPPKGRRQILDGSGCAPYSFPSMAPDILVSQLHRLLRRSACYLSNWRSPFLPPERLHCITAVAGFTRRPA</sequence>
<feature type="non-terminal residue" evidence="2">
    <location>
        <position position="1"/>
    </location>
</feature>
<feature type="region of interest" description="Disordered" evidence="1">
    <location>
        <begin position="1"/>
        <end position="28"/>
    </location>
</feature>
<keyword evidence="3" id="KW-1185">Reference proteome</keyword>
<evidence type="ECO:0000313" key="3">
    <source>
        <dbReference type="Proteomes" id="UP000221165"/>
    </source>
</evidence>
<evidence type="ECO:0000256" key="1">
    <source>
        <dbReference type="SAM" id="MobiDB-lite"/>
    </source>
</evidence>
<name>A0A2C6KNM4_9APIC</name>
<protein>
    <submittedName>
        <fullName evidence="2">Uncharacterized protein</fullName>
    </submittedName>
</protein>
<evidence type="ECO:0000313" key="2">
    <source>
        <dbReference type="EMBL" id="PHJ18115.1"/>
    </source>
</evidence>
<gene>
    <name evidence="2" type="ORF">CSUI_008057</name>
</gene>
<dbReference type="RefSeq" id="XP_067919825.1">
    <property type="nucleotide sequence ID" value="XM_068068196.1"/>
</dbReference>
<dbReference type="Proteomes" id="UP000221165">
    <property type="component" value="Unassembled WGS sequence"/>
</dbReference>
<proteinExistence type="predicted"/>
<dbReference type="EMBL" id="MIGC01004397">
    <property type="protein sequence ID" value="PHJ18115.1"/>
    <property type="molecule type" value="Genomic_DNA"/>
</dbReference>
<dbReference type="AlphaFoldDB" id="A0A2C6KNM4"/>
<feature type="compositionally biased region" description="Polar residues" evidence="1">
    <location>
        <begin position="1"/>
        <end position="22"/>
    </location>
</feature>
<organism evidence="2 3">
    <name type="scientific">Cystoisospora suis</name>
    <dbReference type="NCBI Taxonomy" id="483139"/>
    <lineage>
        <taxon>Eukaryota</taxon>
        <taxon>Sar</taxon>
        <taxon>Alveolata</taxon>
        <taxon>Apicomplexa</taxon>
        <taxon>Conoidasida</taxon>
        <taxon>Coccidia</taxon>
        <taxon>Eucoccidiorida</taxon>
        <taxon>Eimeriorina</taxon>
        <taxon>Sarcocystidae</taxon>
        <taxon>Cystoisospora</taxon>
    </lineage>
</organism>
<accession>A0A2C6KNM4</accession>
<reference evidence="2 3" key="1">
    <citation type="journal article" date="2017" name="Int. J. Parasitol.">
        <title>The genome of the protozoan parasite Cystoisospora suis and a reverse vaccinology approach to identify vaccine candidates.</title>
        <authorList>
            <person name="Palmieri N."/>
            <person name="Shrestha A."/>
            <person name="Ruttkowski B."/>
            <person name="Beck T."/>
            <person name="Vogl C."/>
            <person name="Tomley F."/>
            <person name="Blake D.P."/>
            <person name="Joachim A."/>
        </authorList>
    </citation>
    <scope>NUCLEOTIDE SEQUENCE [LARGE SCALE GENOMIC DNA]</scope>
    <source>
        <strain evidence="2 3">Wien I</strain>
    </source>
</reference>